<proteinExistence type="predicted"/>
<sequence length="181" mass="20384">MSTPNCWYISSRRYQFSFTPSTAFNSLINPQIHTKLPKVGLLLLNPQKHEIHGWWLLIADISPHVIMKDLSLFLFSSTAVSFICYRVTDERAYLIETCQRSSQIPPSILSSNLTSSLSSGCVTINILGNYRESYDQSHPNATKSISNTEFYLKGDIAFIPASVLLSPWKSALESRPVLIKI</sequence>
<protein>
    <submittedName>
        <fullName evidence="1">Uncharacterized protein</fullName>
    </submittedName>
</protein>
<evidence type="ECO:0000313" key="1">
    <source>
        <dbReference type="EMBL" id="QSS59016.1"/>
    </source>
</evidence>
<dbReference type="EMBL" id="CP069109">
    <property type="protein sequence ID" value="QSS59016.1"/>
    <property type="molecule type" value="Genomic_DNA"/>
</dbReference>
<dbReference type="Proteomes" id="UP000663671">
    <property type="component" value="Chromosome 2"/>
</dbReference>
<organism evidence="1 2">
    <name type="scientific">Ajellomyces capsulatus</name>
    <name type="common">Darling's disease fungus</name>
    <name type="synonym">Histoplasma capsulatum</name>
    <dbReference type="NCBI Taxonomy" id="5037"/>
    <lineage>
        <taxon>Eukaryota</taxon>
        <taxon>Fungi</taxon>
        <taxon>Dikarya</taxon>
        <taxon>Ascomycota</taxon>
        <taxon>Pezizomycotina</taxon>
        <taxon>Eurotiomycetes</taxon>
        <taxon>Eurotiomycetidae</taxon>
        <taxon>Onygenales</taxon>
        <taxon>Ajellomycetaceae</taxon>
        <taxon>Histoplasma</taxon>
    </lineage>
</organism>
<dbReference type="AlphaFoldDB" id="A0A8A1LXW7"/>
<gene>
    <name evidence="1" type="ORF">I7I51_08448</name>
</gene>
<name>A0A8A1LXW7_AJECA</name>
<reference evidence="1" key="1">
    <citation type="submission" date="2021-01" db="EMBL/GenBank/DDBJ databases">
        <title>Chromosome-level genome assembly of a human fungal pathogen reveals clustering of transcriptionally co-regulated genes.</title>
        <authorList>
            <person name="Voorhies M."/>
            <person name="Cohen S."/>
            <person name="Shea T.P."/>
            <person name="Petrus S."/>
            <person name="Munoz J.F."/>
            <person name="Poplawski S."/>
            <person name="Goldman W.E."/>
            <person name="Michael T."/>
            <person name="Cuomo C.A."/>
            <person name="Sil A."/>
            <person name="Beyhan S."/>
        </authorList>
    </citation>
    <scope>NUCLEOTIDE SEQUENCE</scope>
    <source>
        <strain evidence="1">WU24</strain>
    </source>
</reference>
<dbReference type="VEuPathDB" id="FungiDB:I7I51_08448"/>
<accession>A0A8A1LXW7</accession>
<evidence type="ECO:0000313" key="2">
    <source>
        <dbReference type="Proteomes" id="UP000663671"/>
    </source>
</evidence>